<protein>
    <recommendedName>
        <fullName evidence="1">RNA helicase</fullName>
        <ecNumber evidence="1">3.6.4.13</ecNumber>
    </recommendedName>
</protein>
<dbReference type="InterPro" id="IPR001650">
    <property type="entry name" value="Helicase_C-like"/>
</dbReference>
<keyword evidence="13" id="KW-1185">Reference proteome</keyword>
<keyword evidence="3" id="KW-0547">Nucleotide-binding</keyword>
<dbReference type="GO" id="GO:0008380">
    <property type="term" value="P:RNA splicing"/>
    <property type="evidence" value="ECO:0007669"/>
    <property type="project" value="UniProtKB-KW"/>
</dbReference>
<dbReference type="GO" id="GO:0003723">
    <property type="term" value="F:RNA binding"/>
    <property type="evidence" value="ECO:0007669"/>
    <property type="project" value="TreeGrafter"/>
</dbReference>
<dbReference type="PROSITE" id="PS51192">
    <property type="entry name" value="HELICASE_ATP_BIND_1"/>
    <property type="match status" value="1"/>
</dbReference>
<keyword evidence="5" id="KW-0347">Helicase</keyword>
<evidence type="ECO:0000259" key="10">
    <source>
        <dbReference type="PROSITE" id="PS51192"/>
    </source>
</evidence>
<dbReference type="GO" id="GO:0003724">
    <property type="term" value="F:RNA helicase activity"/>
    <property type="evidence" value="ECO:0007669"/>
    <property type="project" value="UniProtKB-EC"/>
</dbReference>
<comment type="caution">
    <text evidence="12">The sequence shown here is derived from an EMBL/GenBank/DDBJ whole genome shotgun (WGS) entry which is preliminary data.</text>
</comment>
<dbReference type="InterPro" id="IPR002464">
    <property type="entry name" value="DNA/RNA_helicase_DEAH_CS"/>
</dbReference>
<dbReference type="SMART" id="SM00490">
    <property type="entry name" value="HELICc"/>
    <property type="match status" value="1"/>
</dbReference>
<dbReference type="EC" id="3.6.4.13" evidence="1"/>
<dbReference type="Gene3D" id="1.10.10.2130">
    <property type="entry name" value="DEAH helicase family, winged-helix domain"/>
    <property type="match status" value="1"/>
</dbReference>
<comment type="catalytic activity">
    <reaction evidence="8">
        <text>ATP + H2O = ADP + phosphate + H(+)</text>
        <dbReference type="Rhea" id="RHEA:13065"/>
        <dbReference type="ChEBI" id="CHEBI:15377"/>
        <dbReference type="ChEBI" id="CHEBI:15378"/>
        <dbReference type="ChEBI" id="CHEBI:30616"/>
        <dbReference type="ChEBI" id="CHEBI:43474"/>
        <dbReference type="ChEBI" id="CHEBI:456216"/>
        <dbReference type="EC" id="3.6.4.13"/>
    </reaction>
</comment>
<keyword evidence="7" id="KW-0508">mRNA splicing</keyword>
<dbReference type="AlphaFoldDB" id="A0A9P5GYX8"/>
<dbReference type="PANTHER" id="PTHR18934">
    <property type="entry name" value="ATP-DEPENDENT RNA HELICASE"/>
    <property type="match status" value="1"/>
</dbReference>
<dbReference type="Pfam" id="PF00271">
    <property type="entry name" value="Helicase_C"/>
    <property type="match status" value="1"/>
</dbReference>
<dbReference type="InterPro" id="IPR042035">
    <property type="entry name" value="DEAH_win-hel_dom"/>
</dbReference>
<keyword evidence="6" id="KW-0067">ATP-binding</keyword>
<evidence type="ECO:0000256" key="8">
    <source>
        <dbReference type="ARBA" id="ARBA00047984"/>
    </source>
</evidence>
<evidence type="ECO:0000256" key="3">
    <source>
        <dbReference type="ARBA" id="ARBA00022741"/>
    </source>
</evidence>
<dbReference type="PROSITE" id="PS00690">
    <property type="entry name" value="DEAH_ATP_HELICASE"/>
    <property type="match status" value="1"/>
</dbReference>
<dbReference type="InterPro" id="IPR011709">
    <property type="entry name" value="DEAD-box_helicase_OB_fold"/>
</dbReference>
<keyword evidence="2" id="KW-0507">mRNA processing</keyword>
<evidence type="ECO:0000256" key="9">
    <source>
        <dbReference type="SAM" id="MobiDB-lite"/>
    </source>
</evidence>
<evidence type="ECO:0000256" key="2">
    <source>
        <dbReference type="ARBA" id="ARBA00022664"/>
    </source>
</evidence>
<sequence length="614" mass="68304">MAGVSVTTATFIATSTTTTTTVTIASSLSMQALVRNKTTAGQAIALEDGNSHPLRAGLHTSRYFEILKTRRQLPVSGSRQSFLDVYHQNQVVVLSGDTGSGKSTQIPQFVFFDEYASGKVIACTQPRRLAVTTVARRVATEMDVPLGQEVGYSIRFDNVTSDKTRLKYMTDGLLLREAMEDGNFSSYSCIIIDEAHERTISTDILMALLKKAVASRSDLKVIIMSATLDAGTFTNYFASSSTFRVHGGSHPVEIMYLSGATPDYFLLSLHFVKHIHENHEAGDILLFLTSVKEVEEACSMLRTAIEDMEVMSLYASLPPSEQDKVFCQSSMRKCVVTTNIAETSLTIDGVAYVIGVCKQSGYNPRASLKTLLTAPISKASARQRAGRAGRTRPGVCYRLYDEDTFDNVFLPPAPPGILENEITSEILMLKNMGYNAVGRFDFVTPPHPEVYLRGLEDLRALYRVLKEVVEIRKQLKGVVQTLFNEPLKASDFGAANYDINIRKALARSFFYHSALHCETRGDDVYTTVHDNHPAGIHPDSSLVGINHEWIIYDRFIYTGKQYMQIVTAIDPEWIVDLEHFQDDRLSRKRNGELRQPKVKASLDKARAARQQSTT</sequence>
<evidence type="ECO:0000256" key="7">
    <source>
        <dbReference type="ARBA" id="ARBA00023187"/>
    </source>
</evidence>
<reference evidence="12" key="1">
    <citation type="submission" date="2020-03" db="EMBL/GenBank/DDBJ databases">
        <title>Draft Genome Sequence of Cylindrodendrum hubeiense.</title>
        <authorList>
            <person name="Buettner E."/>
            <person name="Kellner H."/>
        </authorList>
    </citation>
    <scope>NUCLEOTIDE SEQUENCE</scope>
    <source>
        <strain evidence="12">IHI 201604</strain>
    </source>
</reference>
<feature type="domain" description="Helicase C-terminal" evidence="11">
    <location>
        <begin position="271"/>
        <end position="433"/>
    </location>
</feature>
<keyword evidence="4" id="KW-0378">Hydrolase</keyword>
<dbReference type="SUPFAM" id="SSF52540">
    <property type="entry name" value="P-loop containing nucleoside triphosphate hydrolases"/>
    <property type="match status" value="1"/>
</dbReference>
<evidence type="ECO:0000313" key="13">
    <source>
        <dbReference type="Proteomes" id="UP000722485"/>
    </source>
</evidence>
<feature type="compositionally biased region" description="Basic and acidic residues" evidence="9">
    <location>
        <begin position="588"/>
        <end position="606"/>
    </location>
</feature>
<dbReference type="InterPro" id="IPR014001">
    <property type="entry name" value="Helicase_ATP-bd"/>
</dbReference>
<dbReference type="GO" id="GO:0006397">
    <property type="term" value="P:mRNA processing"/>
    <property type="evidence" value="ECO:0007669"/>
    <property type="project" value="UniProtKB-KW"/>
</dbReference>
<dbReference type="Proteomes" id="UP000722485">
    <property type="component" value="Unassembled WGS sequence"/>
</dbReference>
<dbReference type="SMART" id="SM00487">
    <property type="entry name" value="DEXDc"/>
    <property type="match status" value="1"/>
</dbReference>
<dbReference type="PANTHER" id="PTHR18934:SF109">
    <property type="entry name" value="ATP-DEPENDENT RNA HELICASE DHX15 HOMOLOG"/>
    <property type="match status" value="1"/>
</dbReference>
<evidence type="ECO:0000256" key="1">
    <source>
        <dbReference type="ARBA" id="ARBA00012552"/>
    </source>
</evidence>
<feature type="region of interest" description="Disordered" evidence="9">
    <location>
        <begin position="588"/>
        <end position="614"/>
    </location>
</feature>
<proteinExistence type="predicted"/>
<dbReference type="GO" id="GO:0016787">
    <property type="term" value="F:hydrolase activity"/>
    <property type="evidence" value="ECO:0007669"/>
    <property type="project" value="UniProtKB-KW"/>
</dbReference>
<evidence type="ECO:0000256" key="6">
    <source>
        <dbReference type="ARBA" id="ARBA00022840"/>
    </source>
</evidence>
<dbReference type="CDD" id="cd18791">
    <property type="entry name" value="SF2_C_RHA"/>
    <property type="match status" value="1"/>
</dbReference>
<gene>
    <name evidence="12" type="ORF">G7Z17_g12431</name>
</gene>
<dbReference type="GO" id="GO:0005681">
    <property type="term" value="C:spliceosomal complex"/>
    <property type="evidence" value="ECO:0007669"/>
    <property type="project" value="TreeGrafter"/>
</dbReference>
<dbReference type="GO" id="GO:0005524">
    <property type="term" value="F:ATP binding"/>
    <property type="evidence" value="ECO:0007669"/>
    <property type="project" value="UniProtKB-KW"/>
</dbReference>
<dbReference type="OrthoDB" id="10253254at2759"/>
<dbReference type="InterPro" id="IPR027417">
    <property type="entry name" value="P-loop_NTPase"/>
</dbReference>
<evidence type="ECO:0000313" key="12">
    <source>
        <dbReference type="EMBL" id="KAF7539365.1"/>
    </source>
</evidence>
<accession>A0A9P5GYX8</accession>
<dbReference type="PROSITE" id="PS51194">
    <property type="entry name" value="HELICASE_CTER"/>
    <property type="match status" value="1"/>
</dbReference>
<dbReference type="InterPro" id="IPR011545">
    <property type="entry name" value="DEAD/DEAH_box_helicase_dom"/>
</dbReference>
<organism evidence="12 13">
    <name type="scientific">Cylindrodendrum hubeiense</name>
    <dbReference type="NCBI Taxonomy" id="595255"/>
    <lineage>
        <taxon>Eukaryota</taxon>
        <taxon>Fungi</taxon>
        <taxon>Dikarya</taxon>
        <taxon>Ascomycota</taxon>
        <taxon>Pezizomycotina</taxon>
        <taxon>Sordariomycetes</taxon>
        <taxon>Hypocreomycetidae</taxon>
        <taxon>Hypocreales</taxon>
        <taxon>Nectriaceae</taxon>
        <taxon>Cylindrodendrum</taxon>
    </lineage>
</organism>
<feature type="domain" description="Helicase ATP-binding" evidence="10">
    <location>
        <begin position="83"/>
        <end position="246"/>
    </location>
</feature>
<dbReference type="Pfam" id="PF07717">
    <property type="entry name" value="OB_NTP_bind"/>
    <property type="match status" value="1"/>
</dbReference>
<dbReference type="Gene3D" id="3.40.50.300">
    <property type="entry name" value="P-loop containing nucleotide triphosphate hydrolases"/>
    <property type="match status" value="2"/>
</dbReference>
<dbReference type="EMBL" id="JAANBB010000560">
    <property type="protein sequence ID" value="KAF7539365.1"/>
    <property type="molecule type" value="Genomic_DNA"/>
</dbReference>
<evidence type="ECO:0000259" key="11">
    <source>
        <dbReference type="PROSITE" id="PS51194"/>
    </source>
</evidence>
<evidence type="ECO:0000256" key="5">
    <source>
        <dbReference type="ARBA" id="ARBA00022806"/>
    </source>
</evidence>
<dbReference type="Pfam" id="PF00270">
    <property type="entry name" value="DEAD"/>
    <property type="match status" value="1"/>
</dbReference>
<name>A0A9P5GYX8_9HYPO</name>
<dbReference type="FunFam" id="3.40.50.300:FF:000615">
    <property type="entry name" value="pre-mRNA-splicing factor ATP-dependent RNA helicase DEAH7"/>
    <property type="match status" value="1"/>
</dbReference>
<evidence type="ECO:0000256" key="4">
    <source>
        <dbReference type="ARBA" id="ARBA00022801"/>
    </source>
</evidence>